<proteinExistence type="predicted"/>
<accession>A0A397EH49</accession>
<gene>
    <name evidence="2" type="ORF">DYB31_013844</name>
</gene>
<feature type="compositionally biased region" description="Polar residues" evidence="1">
    <location>
        <begin position="1"/>
        <end position="13"/>
    </location>
</feature>
<feature type="region of interest" description="Disordered" evidence="1">
    <location>
        <begin position="1"/>
        <end position="26"/>
    </location>
</feature>
<evidence type="ECO:0000313" key="3">
    <source>
        <dbReference type="Proteomes" id="UP000266196"/>
    </source>
</evidence>
<dbReference type="VEuPathDB" id="FungiDB:H257_10928"/>
<comment type="caution">
    <text evidence="2">The sequence shown here is derived from an EMBL/GenBank/DDBJ whole genome shotgun (WGS) entry which is preliminary data.</text>
</comment>
<evidence type="ECO:0008006" key="4">
    <source>
        <dbReference type="Google" id="ProtNLM"/>
    </source>
</evidence>
<dbReference type="EMBL" id="QUTE01023584">
    <property type="protein sequence ID" value="RHY80073.1"/>
    <property type="molecule type" value="Genomic_DNA"/>
</dbReference>
<reference evidence="2 3" key="1">
    <citation type="submission" date="2018-08" db="EMBL/GenBank/DDBJ databases">
        <title>Aphanomyces genome sequencing and annotation.</title>
        <authorList>
            <person name="Minardi D."/>
            <person name="Oidtmann B."/>
            <person name="Van Der Giezen M."/>
            <person name="Studholme D.J."/>
        </authorList>
    </citation>
    <scope>NUCLEOTIDE SEQUENCE [LARGE SCALE GENOMIC DNA]</scope>
    <source>
        <strain evidence="2 3">197901</strain>
    </source>
</reference>
<name>A0A397EH49_APHAT</name>
<evidence type="ECO:0000313" key="2">
    <source>
        <dbReference type="EMBL" id="RHY80073.1"/>
    </source>
</evidence>
<organism evidence="2 3">
    <name type="scientific">Aphanomyces astaci</name>
    <name type="common">Crayfish plague agent</name>
    <dbReference type="NCBI Taxonomy" id="112090"/>
    <lineage>
        <taxon>Eukaryota</taxon>
        <taxon>Sar</taxon>
        <taxon>Stramenopiles</taxon>
        <taxon>Oomycota</taxon>
        <taxon>Saprolegniomycetes</taxon>
        <taxon>Saprolegniales</taxon>
        <taxon>Verrucalvaceae</taxon>
        <taxon>Aphanomyces</taxon>
    </lineage>
</organism>
<dbReference type="Proteomes" id="UP000266196">
    <property type="component" value="Unassembled WGS sequence"/>
</dbReference>
<feature type="region of interest" description="Disordered" evidence="1">
    <location>
        <begin position="287"/>
        <end position="314"/>
    </location>
</feature>
<sequence length="341" mass="37816">MHEFQNLTMSKGTQSRRRAPPRRKPLLKPYRRSTLLAKRKQQSYTIGTIKALLQKHFTLGPCSSYREFARKETVPIATLRGWLARKEEFLQSKKHTSNATISGHGHSEAVDFGDALASFMDSVRDHEKFLTTAHLVTWLKNHQPAWLNSYLKGKAGRKLPPCIIVRGQPGGPVEQDELPTYPRDAIYAVQENAWMDERVWDIYLRELVQYDIEAPSVVVVDKQSAHVTPAACDSIGPALLTLVMQQSMARVLSSCSRCHGSCNINNTATGREDIPTDCRTTIANAASHATSTGARQTPQTTVGSASDRRKQAPGRIRLRSMLPTKLITAASTAGECAIGRN</sequence>
<evidence type="ECO:0000256" key="1">
    <source>
        <dbReference type="SAM" id="MobiDB-lite"/>
    </source>
</evidence>
<dbReference type="AlphaFoldDB" id="A0A397EH49"/>
<protein>
    <recommendedName>
        <fullName evidence="4">DDE-1 domain-containing protein</fullName>
    </recommendedName>
</protein>
<feature type="compositionally biased region" description="Basic residues" evidence="1">
    <location>
        <begin position="14"/>
        <end position="26"/>
    </location>
</feature>
<feature type="compositionally biased region" description="Polar residues" evidence="1">
    <location>
        <begin position="287"/>
        <end position="304"/>
    </location>
</feature>